<comment type="caution">
    <text evidence="2">The sequence shown here is derived from an EMBL/GenBank/DDBJ whole genome shotgun (WGS) entry which is preliminary data.</text>
</comment>
<dbReference type="PANTHER" id="PTHR37466:SF1">
    <property type="entry name" value="SLR1628 PROTEIN"/>
    <property type="match status" value="1"/>
</dbReference>
<sequence>MRISNASLILRATLAFFVLLASSSVHAHEHDYAAQQVLPNTNNDEQIDMASGKMASSASQSLNVLKTPLTLHSLNPRTGYLRNGYCAAPASDYGNHSVAAVVTDEFLDFTASRGNDLRVVPGMRAGCKWCLCAGRWLEAFRERERLGEKVVPRVVLEATSERALESVRLEDLRAFAVDGRGGGGGGQ</sequence>
<feature type="signal peptide" evidence="1">
    <location>
        <begin position="1"/>
        <end position="27"/>
    </location>
</feature>
<evidence type="ECO:0000313" key="3">
    <source>
        <dbReference type="Proteomes" id="UP001456524"/>
    </source>
</evidence>
<feature type="chain" id="PRO_5046459652" evidence="1">
    <location>
        <begin position="28"/>
        <end position="187"/>
    </location>
</feature>
<reference evidence="2 3" key="1">
    <citation type="journal article" date="2022" name="G3 (Bethesda)">
        <title>Enemy or ally: a genomic approach to elucidate the lifestyle of Phyllosticta citrichinaensis.</title>
        <authorList>
            <person name="Buijs V.A."/>
            <person name="Groenewald J.Z."/>
            <person name="Haridas S."/>
            <person name="LaButti K.M."/>
            <person name="Lipzen A."/>
            <person name="Martin F.M."/>
            <person name="Barry K."/>
            <person name="Grigoriev I.V."/>
            <person name="Crous P.W."/>
            <person name="Seidl M.F."/>
        </authorList>
    </citation>
    <scope>NUCLEOTIDE SEQUENCE [LARGE SCALE GENOMIC DNA]</scope>
    <source>
        <strain evidence="2 3">CBS 129764</strain>
    </source>
</reference>
<dbReference type="EMBL" id="JBBWUH010000006">
    <property type="protein sequence ID" value="KAK8163711.1"/>
    <property type="molecule type" value="Genomic_DNA"/>
</dbReference>
<evidence type="ECO:0000313" key="2">
    <source>
        <dbReference type="EMBL" id="KAK8163711.1"/>
    </source>
</evidence>
<keyword evidence="1" id="KW-0732">Signal</keyword>
<proteinExistence type="predicted"/>
<name>A0ABR1XQ89_9PEZI</name>
<dbReference type="Proteomes" id="UP001456524">
    <property type="component" value="Unassembled WGS sequence"/>
</dbReference>
<gene>
    <name evidence="2" type="ORF">IWX90DRAFT_237419</name>
</gene>
<keyword evidence="3" id="KW-1185">Reference proteome</keyword>
<dbReference type="InterPro" id="IPR018714">
    <property type="entry name" value="DUF2237"/>
</dbReference>
<dbReference type="PANTHER" id="PTHR37466">
    <property type="entry name" value="SLR1628 PROTEIN"/>
    <property type="match status" value="1"/>
</dbReference>
<accession>A0ABR1XQ89</accession>
<evidence type="ECO:0000256" key="1">
    <source>
        <dbReference type="SAM" id="SignalP"/>
    </source>
</evidence>
<dbReference type="Gene3D" id="3.30.56.110">
    <property type="entry name" value="Protein of unknown function DUF2237"/>
    <property type="match status" value="1"/>
</dbReference>
<dbReference type="Pfam" id="PF09996">
    <property type="entry name" value="DUF2237"/>
    <property type="match status" value="1"/>
</dbReference>
<protein>
    <submittedName>
        <fullName evidence="2">Uncharacterized protein</fullName>
    </submittedName>
</protein>
<organism evidence="2 3">
    <name type="scientific">Phyllosticta citrichinensis</name>
    <dbReference type="NCBI Taxonomy" id="1130410"/>
    <lineage>
        <taxon>Eukaryota</taxon>
        <taxon>Fungi</taxon>
        <taxon>Dikarya</taxon>
        <taxon>Ascomycota</taxon>
        <taxon>Pezizomycotina</taxon>
        <taxon>Dothideomycetes</taxon>
        <taxon>Dothideomycetes incertae sedis</taxon>
        <taxon>Botryosphaeriales</taxon>
        <taxon>Phyllostictaceae</taxon>
        <taxon>Phyllosticta</taxon>
    </lineage>
</organism>